<dbReference type="STRING" id="515622.bpr_I2567"/>
<evidence type="ECO:0000259" key="1">
    <source>
        <dbReference type="Pfam" id="PF00534"/>
    </source>
</evidence>
<dbReference type="EMBL" id="CP001810">
    <property type="protein sequence ID" value="ADL35300.1"/>
    <property type="molecule type" value="Genomic_DNA"/>
</dbReference>
<proteinExistence type="predicted"/>
<dbReference type="AlphaFoldDB" id="E0RX89"/>
<dbReference type="Pfam" id="PF00534">
    <property type="entry name" value="Glycos_transf_1"/>
    <property type="match status" value="1"/>
</dbReference>
<keyword evidence="3" id="KW-1185">Reference proteome</keyword>
<organism evidence="2 3">
    <name type="scientific">Butyrivibrio proteoclasticus (strain ATCC 51982 / DSM 14932 / B316)</name>
    <name type="common">Clostridium proteoclasticum</name>
    <dbReference type="NCBI Taxonomy" id="515622"/>
    <lineage>
        <taxon>Bacteria</taxon>
        <taxon>Bacillati</taxon>
        <taxon>Bacillota</taxon>
        <taxon>Clostridia</taxon>
        <taxon>Lachnospirales</taxon>
        <taxon>Lachnospiraceae</taxon>
        <taxon>Butyrivibrio</taxon>
    </lineage>
</organism>
<dbReference type="KEGG" id="bpb:bpr_I2567"/>
<keyword evidence="2" id="KW-0808">Transferase</keyword>
<dbReference type="SUPFAM" id="SSF53756">
    <property type="entry name" value="UDP-Glycosyltransferase/glycogen phosphorylase"/>
    <property type="match status" value="1"/>
</dbReference>
<dbReference type="Gene3D" id="3.40.50.2000">
    <property type="entry name" value="Glycogen Phosphorylase B"/>
    <property type="match status" value="1"/>
</dbReference>
<dbReference type="GO" id="GO:0016757">
    <property type="term" value="F:glycosyltransferase activity"/>
    <property type="evidence" value="ECO:0007669"/>
    <property type="project" value="InterPro"/>
</dbReference>
<dbReference type="RefSeq" id="WP_013281953.1">
    <property type="nucleotide sequence ID" value="NC_014387.1"/>
</dbReference>
<dbReference type="InterPro" id="IPR001296">
    <property type="entry name" value="Glyco_trans_1"/>
</dbReference>
<evidence type="ECO:0000313" key="3">
    <source>
        <dbReference type="Proteomes" id="UP000001299"/>
    </source>
</evidence>
<dbReference type="PANTHER" id="PTHR12526">
    <property type="entry name" value="GLYCOSYLTRANSFERASE"/>
    <property type="match status" value="1"/>
</dbReference>
<dbReference type="Proteomes" id="UP000001299">
    <property type="component" value="Chromosome 1"/>
</dbReference>
<gene>
    <name evidence="2" type="ordered locus">bpr_I2567</name>
</gene>
<accession>E0RX89</accession>
<sequence length="399" mass="45808">MDKGMVVTFVSNYINHHQLPFCNAMNSMEDVEFHFIQTSPMEEKRVEMGWALDVTDIPYVSLFYEDRNECKRLILDSDVTILGWSDGLISDIEQERLSSGKLTFRVSERIYREGQWKFISPKGIIAKYREHIRFRNKPVYLLCAGAYVASDFDLIRSYPGKKLRWGYFPQIKNEDYVKPELTDCVNICWAGRIIELKHCEHAIEVARLLNDKGYSFHMDIIGDGNKKAEIEALIDRYNLQGRVALHGGKKPDEVIDFMQKADIYLFTSNYLEGWGAVVNEAMECGCAVVASHEAGAVPFLIRDGVNGLTYENGSIRALQDKVLYLFENRDKIREFGKRAKETMTREWNAQNGAKELVRFSKEFLDGREPRPCASGPVSLATNIRPAGFIRSLQEKNRLE</sequence>
<dbReference type="eggNOG" id="COG0438">
    <property type="taxonomic scope" value="Bacteria"/>
</dbReference>
<protein>
    <submittedName>
        <fullName evidence="2">Glycosyl transferase GT4 family</fullName>
    </submittedName>
</protein>
<evidence type="ECO:0000313" key="2">
    <source>
        <dbReference type="EMBL" id="ADL35300.1"/>
    </source>
</evidence>
<reference evidence="2 3" key="1">
    <citation type="journal article" date="2010" name="PLoS ONE">
        <title>The glycobiome of the rumen bacterium Butyrivibrio proteoclasticus B316(T) highlights adaptation to a polysaccharide-rich environment.</title>
        <authorList>
            <person name="Kelly W.J."/>
            <person name="Leahy S.C."/>
            <person name="Altermann E."/>
            <person name="Yeoman C.J."/>
            <person name="Dunne J.C."/>
            <person name="Kong Z."/>
            <person name="Pacheco D.M."/>
            <person name="Li D."/>
            <person name="Noel S.J."/>
            <person name="Moon C.D."/>
            <person name="Cookson A.L."/>
            <person name="Attwood G.T."/>
        </authorList>
    </citation>
    <scope>NUCLEOTIDE SEQUENCE [LARGE SCALE GENOMIC DNA]</scope>
    <source>
        <strain evidence="3">ATCC 51982 / DSM 14932 / B316</strain>
    </source>
</reference>
<dbReference type="HOGENOM" id="CLU_060301_0_0_9"/>
<name>E0RX89_BUTPB</name>
<dbReference type="CDD" id="cd03801">
    <property type="entry name" value="GT4_PimA-like"/>
    <property type="match status" value="1"/>
</dbReference>
<feature type="domain" description="Glycosyl transferase family 1" evidence="1">
    <location>
        <begin position="187"/>
        <end position="341"/>
    </location>
</feature>
<dbReference type="CAZy" id="GT4">
    <property type="family name" value="Glycosyltransferase Family 4"/>
</dbReference>